<gene>
    <name evidence="8" type="primary">DTX3L_3</name>
    <name evidence="8" type="ORF">N1851_026594</name>
</gene>
<evidence type="ECO:0000256" key="2">
    <source>
        <dbReference type="ARBA" id="ARBA00004906"/>
    </source>
</evidence>
<accession>A0AA47NU43</accession>
<keyword evidence="5" id="KW-0963">Cytoplasm</keyword>
<feature type="compositionally biased region" description="Basic residues" evidence="6">
    <location>
        <begin position="70"/>
        <end position="82"/>
    </location>
</feature>
<evidence type="ECO:0000259" key="7">
    <source>
        <dbReference type="Pfam" id="PF18102"/>
    </source>
</evidence>
<evidence type="ECO:0000256" key="1">
    <source>
        <dbReference type="ARBA" id="ARBA00000900"/>
    </source>
</evidence>
<evidence type="ECO:0000313" key="8">
    <source>
        <dbReference type="EMBL" id="KAK0137208.1"/>
    </source>
</evidence>
<sequence>MLERFLFPKICGPISEQEARPENSDVEVVREFQLWRKHQSKDSRGTGSTRLEGAGQTDFEETTDNSGKYFNRRAQRSARKTPRPVEPPRRARQADPTQPTQVSYPVPPLVSFSQSAVMGSGQSSDKMHCNQYLPGHGPPTLVQQANERLNGTYKPLKLVQPDGQMTWVILHRDLPGYQNDNTIQINYIFPDGVQTGNHPHPGKPFTGLRLWAYLPDNREGRKVLQLLDKGFNQGLLFTVATNQEGVDMVSPAAVPLKTQPDGGTKIDSYPDADYLKNVRKVLKDKGLE</sequence>
<evidence type="ECO:0000256" key="5">
    <source>
        <dbReference type="RuleBase" id="RU367105"/>
    </source>
</evidence>
<evidence type="ECO:0000256" key="3">
    <source>
        <dbReference type="ARBA" id="ARBA00022679"/>
    </source>
</evidence>
<feature type="compositionally biased region" description="Basic and acidic residues" evidence="6">
    <location>
        <begin position="34"/>
        <end position="44"/>
    </location>
</feature>
<dbReference type="GO" id="GO:0061630">
    <property type="term" value="F:ubiquitin protein ligase activity"/>
    <property type="evidence" value="ECO:0007669"/>
    <property type="project" value="UniProtKB-UniRule"/>
</dbReference>
<dbReference type="PANTHER" id="PTHR12622">
    <property type="entry name" value="DELTEX-RELATED"/>
    <property type="match status" value="1"/>
</dbReference>
<keyword evidence="5" id="KW-0862">Zinc</keyword>
<keyword evidence="4 5" id="KW-0479">Metal-binding</keyword>
<dbReference type="InterPro" id="IPR039399">
    <property type="entry name" value="Deltex_C_sf"/>
</dbReference>
<dbReference type="InterPro" id="IPR039396">
    <property type="entry name" value="Deltex_C"/>
</dbReference>
<feature type="region of interest" description="Disordered" evidence="6">
    <location>
        <begin position="34"/>
        <end position="107"/>
    </location>
</feature>
<dbReference type="EC" id="2.3.2.27" evidence="5"/>
<dbReference type="InterPro" id="IPR039398">
    <property type="entry name" value="Deltex_fam"/>
</dbReference>
<keyword evidence="5" id="KW-0863">Zinc-finger</keyword>
<evidence type="ECO:0000256" key="6">
    <source>
        <dbReference type="SAM" id="MobiDB-lite"/>
    </source>
</evidence>
<comment type="subcellular location">
    <subcellularLocation>
        <location evidence="5">Cytoplasm</location>
    </subcellularLocation>
</comment>
<organism evidence="8 9">
    <name type="scientific">Merluccius polli</name>
    <name type="common">Benguela hake</name>
    <name type="synonym">Merluccius cadenati</name>
    <dbReference type="NCBI Taxonomy" id="89951"/>
    <lineage>
        <taxon>Eukaryota</taxon>
        <taxon>Metazoa</taxon>
        <taxon>Chordata</taxon>
        <taxon>Craniata</taxon>
        <taxon>Vertebrata</taxon>
        <taxon>Euteleostomi</taxon>
        <taxon>Actinopterygii</taxon>
        <taxon>Neopterygii</taxon>
        <taxon>Teleostei</taxon>
        <taxon>Neoteleostei</taxon>
        <taxon>Acanthomorphata</taxon>
        <taxon>Zeiogadaria</taxon>
        <taxon>Gadariae</taxon>
        <taxon>Gadiformes</taxon>
        <taxon>Gadoidei</taxon>
        <taxon>Merlucciidae</taxon>
        <taxon>Merluccius</taxon>
    </lineage>
</organism>
<dbReference type="EMBL" id="JAOPHQ010004932">
    <property type="protein sequence ID" value="KAK0137208.1"/>
    <property type="molecule type" value="Genomic_DNA"/>
</dbReference>
<dbReference type="AlphaFoldDB" id="A0AA47NU43"/>
<dbReference type="Proteomes" id="UP001174136">
    <property type="component" value="Unassembled WGS sequence"/>
</dbReference>
<comment type="caution">
    <text evidence="8">The sequence shown here is derived from an EMBL/GenBank/DDBJ whole genome shotgun (WGS) entry which is preliminary data.</text>
</comment>
<dbReference type="GO" id="GO:0016567">
    <property type="term" value="P:protein ubiquitination"/>
    <property type="evidence" value="ECO:0007669"/>
    <property type="project" value="UniProtKB-UniRule"/>
</dbReference>
<proteinExistence type="inferred from homology"/>
<protein>
    <recommendedName>
        <fullName evidence="5">E3 ubiquitin-protein ligase</fullName>
        <ecNumber evidence="5">2.3.2.27</ecNumber>
    </recommendedName>
</protein>
<evidence type="ECO:0000313" key="9">
    <source>
        <dbReference type="Proteomes" id="UP001174136"/>
    </source>
</evidence>
<keyword evidence="9" id="KW-1185">Reference proteome</keyword>
<comment type="pathway">
    <text evidence="2 5">Protein modification; protein ubiquitination.</text>
</comment>
<comment type="similarity">
    <text evidence="5">Belongs to the Deltex family.</text>
</comment>
<reference evidence="8" key="1">
    <citation type="journal article" date="2023" name="Front. Mar. Sci.">
        <title>A new Merluccius polli reference genome to investigate the effects of global change in West African waters.</title>
        <authorList>
            <person name="Mateo J.L."/>
            <person name="Blanco-Fernandez C."/>
            <person name="Garcia-Vazquez E."/>
            <person name="Machado-Schiaffino G."/>
        </authorList>
    </citation>
    <scope>NUCLEOTIDE SEQUENCE</scope>
    <source>
        <strain evidence="8">C29</strain>
        <tissue evidence="8">Fin</tissue>
    </source>
</reference>
<evidence type="ECO:0000256" key="4">
    <source>
        <dbReference type="ARBA" id="ARBA00022723"/>
    </source>
</evidence>
<keyword evidence="3 5" id="KW-0808">Transferase</keyword>
<feature type="domain" description="Deltex C-terminal" evidence="7">
    <location>
        <begin position="160"/>
        <end position="287"/>
    </location>
</feature>
<dbReference type="GO" id="GO:0008270">
    <property type="term" value="F:zinc ion binding"/>
    <property type="evidence" value="ECO:0007669"/>
    <property type="project" value="UniProtKB-KW"/>
</dbReference>
<name>A0AA47NU43_MERPO</name>
<comment type="catalytic activity">
    <reaction evidence="1 5">
        <text>S-ubiquitinyl-[E2 ubiquitin-conjugating enzyme]-L-cysteine + [acceptor protein]-L-lysine = [E2 ubiquitin-conjugating enzyme]-L-cysteine + N(6)-ubiquitinyl-[acceptor protein]-L-lysine.</text>
        <dbReference type="EC" id="2.3.2.27"/>
    </reaction>
</comment>
<dbReference type="Pfam" id="PF18102">
    <property type="entry name" value="DTC"/>
    <property type="match status" value="1"/>
</dbReference>
<dbReference type="GO" id="GO:0005737">
    <property type="term" value="C:cytoplasm"/>
    <property type="evidence" value="ECO:0007669"/>
    <property type="project" value="UniProtKB-SubCell"/>
</dbReference>
<dbReference type="Gene3D" id="3.30.390.130">
    <property type="match status" value="1"/>
</dbReference>
<dbReference type="GO" id="GO:0007219">
    <property type="term" value="P:Notch signaling pathway"/>
    <property type="evidence" value="ECO:0007669"/>
    <property type="project" value="InterPro"/>
</dbReference>